<comment type="function">
    <text evidence="10">One of several proteins that assist in the late maturation steps of the functional core of the 30S ribosomal subunit. Helps release RbfA from mature subunits. May play a role in the assembly of ribosomal proteins into the subunit. Circularly permuted GTPase that catalyzes slow GTP hydrolysis, GTPase activity is stimulated by the 30S ribosomal subunit.</text>
</comment>
<comment type="subunit">
    <text evidence="10">Monomer. Associates with 30S ribosomal subunit, binds 16S rRNA.</text>
</comment>
<dbReference type="EC" id="3.6.1.-" evidence="10"/>
<dbReference type="PROSITE" id="PS50936">
    <property type="entry name" value="ENGC_GTPASE"/>
    <property type="match status" value="1"/>
</dbReference>
<evidence type="ECO:0000313" key="13">
    <source>
        <dbReference type="EMBL" id="KRM79559.1"/>
    </source>
</evidence>
<dbReference type="AlphaFoldDB" id="A0A0R2BJS1"/>
<evidence type="ECO:0000256" key="1">
    <source>
        <dbReference type="ARBA" id="ARBA00022490"/>
    </source>
</evidence>
<dbReference type="Gene3D" id="1.10.40.50">
    <property type="entry name" value="Probable gtpase engc, domain 3"/>
    <property type="match status" value="1"/>
</dbReference>
<evidence type="ECO:0000256" key="9">
    <source>
        <dbReference type="ARBA" id="ARBA00023134"/>
    </source>
</evidence>
<feature type="binding site" evidence="10">
    <location>
        <position position="270"/>
    </location>
    <ligand>
        <name>Zn(2+)</name>
        <dbReference type="ChEBI" id="CHEBI:29105"/>
    </ligand>
</feature>
<comment type="cofactor">
    <cofactor evidence="10">
        <name>Zn(2+)</name>
        <dbReference type="ChEBI" id="CHEBI:29105"/>
    </cofactor>
    <text evidence="10">Binds 1 zinc ion per subunit.</text>
</comment>
<evidence type="ECO:0000259" key="12">
    <source>
        <dbReference type="PROSITE" id="PS51721"/>
    </source>
</evidence>
<sequence length="337" mass="37144">MHLQNNEQQYQVSLQAQDNYKVIDSNHQEHLAKLSGQLRANLRLAVGDYIVGIPQQDFVLVKQLLPRKSVLQRQNSGEAQHAQVIAANLDYIFITMSLNQDFNLARLDRYTTLVWDSGASPVIVLTKADLISPELLAERQAQVAENAFGIPILVTAQDQPEQVETIFAPYLEAEQNVAFVGSSGVGKSTLVNLLLGDNAIKTKTIRADDDKGRHTTTTRALYVLANGAKIIDTPGIRAVGVAGVSQAATDQSFQDIVNLAQQCRFSDCQHQSEPGCAVKAAIAAGQLAPERLVSYQKLQVERQYDGLSSRQIEQTKVERLFKDVGGFKTFKKTLKKK</sequence>
<dbReference type="SUPFAM" id="SSF52540">
    <property type="entry name" value="P-loop containing nucleoside triphosphate hydrolases"/>
    <property type="match status" value="1"/>
</dbReference>
<keyword evidence="1 10" id="KW-0963">Cytoplasm</keyword>
<evidence type="ECO:0000256" key="6">
    <source>
        <dbReference type="ARBA" id="ARBA00022801"/>
    </source>
</evidence>
<keyword evidence="6 10" id="KW-0378">Hydrolase</keyword>
<feature type="binding site" evidence="10">
    <location>
        <position position="263"/>
    </location>
    <ligand>
        <name>Zn(2+)</name>
        <dbReference type="ChEBI" id="CHEBI:29105"/>
    </ligand>
</feature>
<dbReference type="InterPro" id="IPR030378">
    <property type="entry name" value="G_CP_dom"/>
</dbReference>
<keyword evidence="5 10" id="KW-0547">Nucleotide-binding</keyword>
<comment type="subcellular location">
    <subcellularLocation>
        <location evidence="10">Cytoplasm</location>
    </subcellularLocation>
</comment>
<keyword evidence="7 10" id="KW-0862">Zinc</keyword>
<proteinExistence type="inferred from homology"/>
<dbReference type="PROSITE" id="PS51721">
    <property type="entry name" value="G_CP"/>
    <property type="match status" value="1"/>
</dbReference>
<dbReference type="HAMAP" id="MF_01820">
    <property type="entry name" value="GTPase_RsgA"/>
    <property type="match status" value="1"/>
</dbReference>
<feature type="binding site" evidence="10">
    <location>
        <begin position="126"/>
        <end position="129"/>
    </location>
    <ligand>
        <name>GTP</name>
        <dbReference type="ChEBI" id="CHEBI:37565"/>
    </ligand>
</feature>
<reference evidence="13 14" key="1">
    <citation type="journal article" date="2015" name="Genome Announc.">
        <title>Expanding the biotechnology potential of lactobacilli through comparative genomics of 213 strains and associated genera.</title>
        <authorList>
            <person name="Sun Z."/>
            <person name="Harris H.M."/>
            <person name="McCann A."/>
            <person name="Guo C."/>
            <person name="Argimon S."/>
            <person name="Zhang W."/>
            <person name="Yang X."/>
            <person name="Jeffery I.B."/>
            <person name="Cooney J.C."/>
            <person name="Kagawa T.F."/>
            <person name="Liu W."/>
            <person name="Song Y."/>
            <person name="Salvetti E."/>
            <person name="Wrobel A."/>
            <person name="Rasinkangas P."/>
            <person name="Parkhill J."/>
            <person name="Rea M.C."/>
            <person name="O'Sullivan O."/>
            <person name="Ritari J."/>
            <person name="Douillard F.P."/>
            <person name="Paul Ross R."/>
            <person name="Yang R."/>
            <person name="Briner A.E."/>
            <person name="Felis G.E."/>
            <person name="de Vos W.M."/>
            <person name="Barrangou R."/>
            <person name="Klaenhammer T.R."/>
            <person name="Caufield P.W."/>
            <person name="Cui Y."/>
            <person name="Zhang H."/>
            <person name="O'Toole P.W."/>
        </authorList>
    </citation>
    <scope>NUCLEOTIDE SEQUENCE [LARGE SCALE GENOMIC DNA]</scope>
    <source>
        <strain evidence="13 14">DSM 20335</strain>
    </source>
</reference>
<evidence type="ECO:0000256" key="8">
    <source>
        <dbReference type="ARBA" id="ARBA00022884"/>
    </source>
</evidence>
<protein>
    <recommendedName>
        <fullName evidence="10">Small ribosomal subunit biogenesis GTPase RsgA</fullName>
        <ecNumber evidence="10">3.6.1.-</ecNumber>
    </recommendedName>
</protein>
<keyword evidence="3 10" id="KW-0479">Metal-binding</keyword>
<comment type="caution">
    <text evidence="13">The sequence shown here is derived from an EMBL/GenBank/DDBJ whole genome shotgun (WGS) entry which is preliminary data.</text>
</comment>
<evidence type="ECO:0000313" key="14">
    <source>
        <dbReference type="Proteomes" id="UP000051813"/>
    </source>
</evidence>
<feature type="binding site" evidence="10">
    <location>
        <begin position="181"/>
        <end position="189"/>
    </location>
    <ligand>
        <name>GTP</name>
        <dbReference type="ChEBI" id="CHEBI:37565"/>
    </ligand>
</feature>
<dbReference type="InterPro" id="IPR027417">
    <property type="entry name" value="P-loop_NTPase"/>
</dbReference>
<dbReference type="NCBIfam" id="TIGR00157">
    <property type="entry name" value="ribosome small subunit-dependent GTPase A"/>
    <property type="match status" value="1"/>
</dbReference>
<evidence type="ECO:0000256" key="7">
    <source>
        <dbReference type="ARBA" id="ARBA00022833"/>
    </source>
</evidence>
<keyword evidence="4 10" id="KW-0699">rRNA-binding</keyword>
<evidence type="ECO:0000256" key="2">
    <source>
        <dbReference type="ARBA" id="ARBA00022517"/>
    </source>
</evidence>
<dbReference type="GO" id="GO:0042274">
    <property type="term" value="P:ribosomal small subunit biogenesis"/>
    <property type="evidence" value="ECO:0007669"/>
    <property type="project" value="UniProtKB-UniRule"/>
</dbReference>
<evidence type="ECO:0000256" key="3">
    <source>
        <dbReference type="ARBA" id="ARBA00022723"/>
    </source>
</evidence>
<dbReference type="EMBL" id="AYYK01000004">
    <property type="protein sequence ID" value="KRM79559.1"/>
    <property type="molecule type" value="Genomic_DNA"/>
</dbReference>
<keyword evidence="14" id="KW-1185">Reference proteome</keyword>
<dbReference type="RefSeq" id="WP_057756046.1">
    <property type="nucleotide sequence ID" value="NZ_AYYK01000004.1"/>
</dbReference>
<keyword evidence="2 10" id="KW-0690">Ribosome biogenesis</keyword>
<dbReference type="PANTHER" id="PTHR32120">
    <property type="entry name" value="SMALL RIBOSOMAL SUBUNIT BIOGENESIS GTPASE RSGA"/>
    <property type="match status" value="1"/>
</dbReference>
<dbReference type="OrthoDB" id="9809485at2"/>
<dbReference type="GO" id="GO:0003924">
    <property type="term" value="F:GTPase activity"/>
    <property type="evidence" value="ECO:0007669"/>
    <property type="project" value="UniProtKB-UniRule"/>
</dbReference>
<dbReference type="PATRIC" id="fig|1423738.3.peg.1768"/>
<dbReference type="Gene3D" id="3.40.50.300">
    <property type="entry name" value="P-loop containing nucleotide triphosphate hydrolases"/>
    <property type="match status" value="1"/>
</dbReference>
<dbReference type="GO" id="GO:0005525">
    <property type="term" value="F:GTP binding"/>
    <property type="evidence" value="ECO:0007669"/>
    <property type="project" value="UniProtKB-UniRule"/>
</dbReference>
<keyword evidence="9 10" id="KW-0342">GTP-binding</keyword>
<dbReference type="PANTHER" id="PTHR32120:SF10">
    <property type="entry name" value="SMALL RIBOSOMAL SUBUNIT BIOGENESIS GTPASE RSGA"/>
    <property type="match status" value="1"/>
</dbReference>
<dbReference type="Proteomes" id="UP000051813">
    <property type="component" value="Unassembled WGS sequence"/>
</dbReference>
<feature type="binding site" evidence="10">
    <location>
        <position position="276"/>
    </location>
    <ligand>
        <name>Zn(2+)</name>
        <dbReference type="ChEBI" id="CHEBI:29105"/>
    </ligand>
</feature>
<evidence type="ECO:0000259" key="11">
    <source>
        <dbReference type="PROSITE" id="PS50936"/>
    </source>
</evidence>
<dbReference type="GO" id="GO:0005737">
    <property type="term" value="C:cytoplasm"/>
    <property type="evidence" value="ECO:0007669"/>
    <property type="project" value="UniProtKB-SubCell"/>
</dbReference>
<evidence type="ECO:0000256" key="10">
    <source>
        <dbReference type="HAMAP-Rule" id="MF_01820"/>
    </source>
</evidence>
<gene>
    <name evidence="10" type="primary">rsgA</name>
    <name evidence="13" type="ORF">FC84_GL001740</name>
</gene>
<dbReference type="STRING" id="1423738.FC84_GL001740"/>
<dbReference type="InterPro" id="IPR010914">
    <property type="entry name" value="RsgA_GTPase_dom"/>
</dbReference>
<feature type="binding site" evidence="10">
    <location>
        <position position="268"/>
    </location>
    <ligand>
        <name>Zn(2+)</name>
        <dbReference type="ChEBI" id="CHEBI:29105"/>
    </ligand>
</feature>
<keyword evidence="8 10" id="KW-0694">RNA-binding</keyword>
<comment type="similarity">
    <text evidence="10">Belongs to the TRAFAC class YlqF/YawG GTPase family. RsgA subfamily.</text>
</comment>
<feature type="domain" description="EngC GTPase" evidence="11">
    <location>
        <begin position="87"/>
        <end position="237"/>
    </location>
</feature>
<name>A0A0R2BJS1_9LACO</name>
<organism evidence="13 14">
    <name type="scientific">Lapidilactobacillus dextrinicus DSM 20335</name>
    <dbReference type="NCBI Taxonomy" id="1423738"/>
    <lineage>
        <taxon>Bacteria</taxon>
        <taxon>Bacillati</taxon>
        <taxon>Bacillota</taxon>
        <taxon>Bacilli</taxon>
        <taxon>Lactobacillales</taxon>
        <taxon>Lactobacillaceae</taxon>
        <taxon>Lapidilactobacillus</taxon>
    </lineage>
</organism>
<evidence type="ECO:0000256" key="4">
    <source>
        <dbReference type="ARBA" id="ARBA00022730"/>
    </source>
</evidence>
<dbReference type="GO" id="GO:0019843">
    <property type="term" value="F:rRNA binding"/>
    <property type="evidence" value="ECO:0007669"/>
    <property type="project" value="UniProtKB-KW"/>
</dbReference>
<dbReference type="InterPro" id="IPR004881">
    <property type="entry name" value="Ribosome_biogen_GTPase_RsgA"/>
</dbReference>
<evidence type="ECO:0000256" key="5">
    <source>
        <dbReference type="ARBA" id="ARBA00022741"/>
    </source>
</evidence>
<accession>A0A0R2BJS1</accession>
<feature type="domain" description="CP-type G" evidence="12">
    <location>
        <begin position="81"/>
        <end position="239"/>
    </location>
</feature>
<dbReference type="GO" id="GO:0046872">
    <property type="term" value="F:metal ion binding"/>
    <property type="evidence" value="ECO:0007669"/>
    <property type="project" value="UniProtKB-KW"/>
</dbReference>
<dbReference type="CDD" id="cd01854">
    <property type="entry name" value="YjeQ_EngC"/>
    <property type="match status" value="1"/>
</dbReference>
<dbReference type="Pfam" id="PF03193">
    <property type="entry name" value="RsgA_GTPase"/>
    <property type="match status" value="1"/>
</dbReference>